<dbReference type="Gene3D" id="1.10.10.10">
    <property type="entry name" value="Winged helix-like DNA-binding domain superfamily/Winged helix DNA-binding domain"/>
    <property type="match status" value="1"/>
</dbReference>
<evidence type="ECO:0000256" key="2">
    <source>
        <dbReference type="ARBA" id="ARBA00023015"/>
    </source>
</evidence>
<accession>A0A4Q7UBW2</accession>
<dbReference type="PANTHER" id="PTHR43133:SF50">
    <property type="entry name" value="ECF RNA POLYMERASE SIGMA FACTOR SIGM"/>
    <property type="match status" value="1"/>
</dbReference>
<comment type="similarity">
    <text evidence="1">Belongs to the sigma-70 factor family. ECF subfamily.</text>
</comment>
<reference evidence="8 9" key="1">
    <citation type="submission" date="2019-02" db="EMBL/GenBank/DDBJ databases">
        <title>Sequencing the genomes of 1000 actinobacteria strains.</title>
        <authorList>
            <person name="Klenk H.-P."/>
        </authorList>
    </citation>
    <scope>NUCLEOTIDE SEQUENCE [LARGE SCALE GENOMIC DNA]</scope>
    <source>
        <strain evidence="8 9">DSM 45888</strain>
    </source>
</reference>
<dbReference type="SUPFAM" id="SSF88659">
    <property type="entry name" value="Sigma3 and sigma4 domains of RNA polymerase sigma factors"/>
    <property type="match status" value="1"/>
</dbReference>
<name>A0A4Q7UBW2_9ACTN</name>
<dbReference type="InterPro" id="IPR036388">
    <property type="entry name" value="WH-like_DNA-bd_sf"/>
</dbReference>
<dbReference type="AlphaFoldDB" id="A0A4Q7UBW2"/>
<proteinExistence type="inferred from homology"/>
<dbReference type="InterPro" id="IPR013324">
    <property type="entry name" value="RNA_pol_sigma_r3/r4-like"/>
</dbReference>
<keyword evidence="5" id="KW-0804">Transcription</keyword>
<dbReference type="Proteomes" id="UP000293781">
    <property type="component" value="Unassembled WGS sequence"/>
</dbReference>
<evidence type="ECO:0000256" key="5">
    <source>
        <dbReference type="ARBA" id="ARBA00023163"/>
    </source>
</evidence>
<evidence type="ECO:0000313" key="9">
    <source>
        <dbReference type="Proteomes" id="UP000293781"/>
    </source>
</evidence>
<dbReference type="PANTHER" id="PTHR43133">
    <property type="entry name" value="RNA POLYMERASE ECF-TYPE SIGMA FACTO"/>
    <property type="match status" value="1"/>
</dbReference>
<dbReference type="NCBIfam" id="TIGR02937">
    <property type="entry name" value="sigma70-ECF"/>
    <property type="match status" value="1"/>
</dbReference>
<keyword evidence="3" id="KW-0731">Sigma factor</keyword>
<evidence type="ECO:0000256" key="4">
    <source>
        <dbReference type="ARBA" id="ARBA00023125"/>
    </source>
</evidence>
<dbReference type="InterPro" id="IPR013325">
    <property type="entry name" value="RNA_pol_sigma_r2"/>
</dbReference>
<gene>
    <name evidence="8" type="ORF">EV382_0630</name>
</gene>
<dbReference type="InterPro" id="IPR039425">
    <property type="entry name" value="RNA_pol_sigma-70-like"/>
</dbReference>
<dbReference type="InterPro" id="IPR013249">
    <property type="entry name" value="RNA_pol_sigma70_r4_t2"/>
</dbReference>
<dbReference type="SUPFAM" id="SSF88946">
    <property type="entry name" value="Sigma2 domain of RNA polymerase sigma factors"/>
    <property type="match status" value="1"/>
</dbReference>
<feature type="domain" description="RNA polymerase sigma-70 region 2" evidence="6">
    <location>
        <begin position="17"/>
        <end position="77"/>
    </location>
</feature>
<keyword evidence="2" id="KW-0805">Transcription regulation</keyword>
<feature type="domain" description="RNA polymerase sigma factor 70 region 4 type 2" evidence="7">
    <location>
        <begin position="108"/>
        <end position="156"/>
    </location>
</feature>
<dbReference type="CDD" id="cd06171">
    <property type="entry name" value="Sigma70_r4"/>
    <property type="match status" value="1"/>
</dbReference>
<dbReference type="Gene3D" id="1.10.1740.10">
    <property type="match status" value="1"/>
</dbReference>
<dbReference type="InterPro" id="IPR014284">
    <property type="entry name" value="RNA_pol_sigma-70_dom"/>
</dbReference>
<dbReference type="Pfam" id="PF04542">
    <property type="entry name" value="Sigma70_r2"/>
    <property type="match status" value="1"/>
</dbReference>
<evidence type="ECO:0000256" key="3">
    <source>
        <dbReference type="ARBA" id="ARBA00023082"/>
    </source>
</evidence>
<evidence type="ECO:0000313" key="8">
    <source>
        <dbReference type="EMBL" id="RZT77481.1"/>
    </source>
</evidence>
<dbReference type="GO" id="GO:0016987">
    <property type="term" value="F:sigma factor activity"/>
    <property type="evidence" value="ECO:0007669"/>
    <property type="project" value="UniProtKB-KW"/>
</dbReference>
<evidence type="ECO:0000259" key="6">
    <source>
        <dbReference type="Pfam" id="PF04542"/>
    </source>
</evidence>
<dbReference type="GO" id="GO:0003677">
    <property type="term" value="F:DNA binding"/>
    <property type="evidence" value="ECO:0007669"/>
    <property type="project" value="UniProtKB-KW"/>
</dbReference>
<keyword evidence="4" id="KW-0238">DNA-binding</keyword>
<protein>
    <submittedName>
        <fullName evidence="8">RNA polymerase sigma-70 factor (Sigma-E family)</fullName>
    </submittedName>
</protein>
<keyword evidence="9" id="KW-1185">Reference proteome</keyword>
<evidence type="ECO:0000256" key="1">
    <source>
        <dbReference type="ARBA" id="ARBA00010641"/>
    </source>
</evidence>
<comment type="caution">
    <text evidence="8">The sequence shown here is derived from an EMBL/GenBank/DDBJ whole genome shotgun (WGS) entry which is preliminary data.</text>
</comment>
<dbReference type="GO" id="GO:0006352">
    <property type="term" value="P:DNA-templated transcription initiation"/>
    <property type="evidence" value="ECO:0007669"/>
    <property type="project" value="InterPro"/>
</dbReference>
<organism evidence="8 9">
    <name type="scientific">Micromonospora violae</name>
    <dbReference type="NCBI Taxonomy" id="1278207"/>
    <lineage>
        <taxon>Bacteria</taxon>
        <taxon>Bacillati</taxon>
        <taxon>Actinomycetota</taxon>
        <taxon>Actinomycetes</taxon>
        <taxon>Micromonosporales</taxon>
        <taxon>Micromonosporaceae</taxon>
        <taxon>Micromonospora</taxon>
    </lineage>
</organism>
<dbReference type="EMBL" id="SHKK01000001">
    <property type="protein sequence ID" value="RZT77481.1"/>
    <property type="molecule type" value="Genomic_DNA"/>
</dbReference>
<evidence type="ECO:0000259" key="7">
    <source>
        <dbReference type="Pfam" id="PF08281"/>
    </source>
</evidence>
<dbReference type="InterPro" id="IPR007627">
    <property type="entry name" value="RNA_pol_sigma70_r2"/>
</dbReference>
<dbReference type="Pfam" id="PF08281">
    <property type="entry name" value="Sigma70_r4_2"/>
    <property type="match status" value="1"/>
</dbReference>
<sequence>MFREAGLRNEREYVEYVQARMPWLRRLAYRLCGQWSAADDLVQECLVALYRHWRRASEADSVDGYVRVMLVHTYLAERERSWTRRVRPVADVIGPATPPLAGAEHRIDLLAALTKLSRGQRAVLVLRYWEDLDVAQTAAALGCSTGTVKSQTSYAIAALRRLLSNYEPEGSDTP</sequence>